<reference evidence="6 7" key="1">
    <citation type="submission" date="2019-01" db="EMBL/GenBank/DDBJ databases">
        <title>Sequencing the genomes of 1000 actinobacteria strains.</title>
        <authorList>
            <person name="Klenk H.-P."/>
        </authorList>
    </citation>
    <scope>NUCLEOTIDE SEQUENCE [LARGE SCALE GENOMIC DNA]</scope>
    <source>
        <strain evidence="6 7">DSM 43925</strain>
    </source>
</reference>
<feature type="transmembrane region" description="Helical" evidence="5">
    <location>
        <begin position="133"/>
        <end position="152"/>
    </location>
</feature>
<evidence type="ECO:0000256" key="5">
    <source>
        <dbReference type="SAM" id="Phobius"/>
    </source>
</evidence>
<evidence type="ECO:0000256" key="1">
    <source>
        <dbReference type="ARBA" id="ARBA00004141"/>
    </source>
</evidence>
<accession>A0A438M7R4</accession>
<sequence>MTTLTALTHRTIPAVTRWLATHSIDVLRVSLGLIFLGFGALKFFPGVSPAEELSVATVQALSFGMLSGGTALMVVAAVECFIGLTLISGRLLKTGLAVLAGALLGIMAPLVLFFTDLFPGPPTLTAQYVLKDIVLAAAGLVIAARALGARLVPQQG</sequence>
<keyword evidence="7" id="KW-1185">Reference proteome</keyword>
<keyword evidence="4 5" id="KW-0472">Membrane</keyword>
<dbReference type="InterPro" id="IPR032808">
    <property type="entry name" value="DoxX"/>
</dbReference>
<gene>
    <name evidence="6" type="ORF">EDD27_4331</name>
</gene>
<dbReference type="AlphaFoldDB" id="A0A438M7R4"/>
<evidence type="ECO:0000313" key="6">
    <source>
        <dbReference type="EMBL" id="RVX41764.1"/>
    </source>
</evidence>
<evidence type="ECO:0000313" key="7">
    <source>
        <dbReference type="Proteomes" id="UP000284824"/>
    </source>
</evidence>
<feature type="transmembrane region" description="Helical" evidence="5">
    <location>
        <begin position="26"/>
        <end position="44"/>
    </location>
</feature>
<organism evidence="6 7">
    <name type="scientific">Nonomuraea polychroma</name>
    <dbReference type="NCBI Taxonomy" id="46176"/>
    <lineage>
        <taxon>Bacteria</taxon>
        <taxon>Bacillati</taxon>
        <taxon>Actinomycetota</taxon>
        <taxon>Actinomycetes</taxon>
        <taxon>Streptosporangiales</taxon>
        <taxon>Streptosporangiaceae</taxon>
        <taxon>Nonomuraea</taxon>
    </lineage>
</organism>
<protein>
    <submittedName>
        <fullName evidence="6">DoxX-like protein</fullName>
    </submittedName>
</protein>
<comment type="subcellular location">
    <subcellularLocation>
        <location evidence="1">Membrane</location>
        <topology evidence="1">Multi-pass membrane protein</topology>
    </subcellularLocation>
</comment>
<keyword evidence="2 5" id="KW-0812">Transmembrane</keyword>
<feature type="transmembrane region" description="Helical" evidence="5">
    <location>
        <begin position="94"/>
        <end position="113"/>
    </location>
</feature>
<dbReference type="OrthoDB" id="265224at2"/>
<dbReference type="GO" id="GO:0016020">
    <property type="term" value="C:membrane"/>
    <property type="evidence" value="ECO:0007669"/>
    <property type="project" value="UniProtKB-SubCell"/>
</dbReference>
<evidence type="ECO:0000256" key="2">
    <source>
        <dbReference type="ARBA" id="ARBA00022692"/>
    </source>
</evidence>
<dbReference type="Proteomes" id="UP000284824">
    <property type="component" value="Unassembled WGS sequence"/>
</dbReference>
<evidence type="ECO:0000256" key="4">
    <source>
        <dbReference type="ARBA" id="ARBA00023136"/>
    </source>
</evidence>
<proteinExistence type="predicted"/>
<name>A0A438M7R4_9ACTN</name>
<comment type="caution">
    <text evidence="6">The sequence shown here is derived from an EMBL/GenBank/DDBJ whole genome shotgun (WGS) entry which is preliminary data.</text>
</comment>
<keyword evidence="3 5" id="KW-1133">Transmembrane helix</keyword>
<dbReference type="RefSeq" id="WP_127933966.1">
    <property type="nucleotide sequence ID" value="NZ_SAUN01000001.1"/>
</dbReference>
<feature type="transmembrane region" description="Helical" evidence="5">
    <location>
        <begin position="64"/>
        <end position="87"/>
    </location>
</feature>
<dbReference type="Pfam" id="PF07681">
    <property type="entry name" value="DoxX"/>
    <property type="match status" value="1"/>
</dbReference>
<evidence type="ECO:0000256" key="3">
    <source>
        <dbReference type="ARBA" id="ARBA00022989"/>
    </source>
</evidence>
<dbReference type="EMBL" id="SAUN01000001">
    <property type="protein sequence ID" value="RVX41764.1"/>
    <property type="molecule type" value="Genomic_DNA"/>
</dbReference>